<name>A0AA39ZI81_9PEZI</name>
<sequence>MAKTNHGDLAFLHTYQTAAHLEQFIGKLLPFGKEDEYSHPPTHDWGSCWDSFPDVHEKTRDNDKHWQACRIICCSIERLIRLTCAVARKDYRFYRLPPGFGVWAIWCKTVLRIVARQDPAASNYLAVMEKHPSIGEPWEIPGLDGPIRSQFKDPNARGREPQSYMRTRVGFVKSAIRVTGERVESRLHCMSSLSEMVNLLQALHRHARDGMVRPLGEMELSKEELQHVKHQMMVWSNMPESKARMILEPEMERTRRLDSEWKESEAYRDSQDACDWLQRQVIKPLQQSIKKWRRAIRGYENDILVLQVWEDELLKMGKALIWAEATNTPGEEDCLSEGYFFPSEQALFQE</sequence>
<reference evidence="1" key="1">
    <citation type="submission" date="2023-06" db="EMBL/GenBank/DDBJ databases">
        <title>Genome-scale phylogeny and comparative genomics of the fungal order Sordariales.</title>
        <authorList>
            <consortium name="Lawrence Berkeley National Laboratory"/>
            <person name="Hensen N."/>
            <person name="Bonometti L."/>
            <person name="Westerberg I."/>
            <person name="Brannstrom I.O."/>
            <person name="Guillou S."/>
            <person name="Cros-Aarteil S."/>
            <person name="Calhoun S."/>
            <person name="Haridas S."/>
            <person name="Kuo A."/>
            <person name="Mondo S."/>
            <person name="Pangilinan J."/>
            <person name="Riley R."/>
            <person name="Labutti K."/>
            <person name="Andreopoulos B."/>
            <person name="Lipzen A."/>
            <person name="Chen C."/>
            <person name="Yanf M."/>
            <person name="Daum C."/>
            <person name="Ng V."/>
            <person name="Clum A."/>
            <person name="Steindorff A."/>
            <person name="Ohm R."/>
            <person name="Martin F."/>
            <person name="Silar P."/>
            <person name="Natvig D."/>
            <person name="Lalanne C."/>
            <person name="Gautier V."/>
            <person name="Ament-Velasquez S.L."/>
            <person name="Kruys A."/>
            <person name="Hutchinson M.I."/>
            <person name="Powell A.J."/>
            <person name="Barry K."/>
            <person name="Miller A.N."/>
            <person name="Grigoriev I.V."/>
            <person name="Debuchy R."/>
            <person name="Gladieux P."/>
            <person name="Thoren M.H."/>
            <person name="Johannesson H."/>
        </authorList>
    </citation>
    <scope>NUCLEOTIDE SEQUENCE</scope>
    <source>
        <strain evidence="1">CBS 307.81</strain>
    </source>
</reference>
<comment type="caution">
    <text evidence="1">The sequence shown here is derived from an EMBL/GenBank/DDBJ whole genome shotgun (WGS) entry which is preliminary data.</text>
</comment>
<keyword evidence="2" id="KW-1185">Reference proteome</keyword>
<evidence type="ECO:0000313" key="2">
    <source>
        <dbReference type="Proteomes" id="UP001174997"/>
    </source>
</evidence>
<evidence type="ECO:0000313" key="1">
    <source>
        <dbReference type="EMBL" id="KAK0671519.1"/>
    </source>
</evidence>
<dbReference type="EMBL" id="JAULSY010000020">
    <property type="protein sequence ID" value="KAK0671519.1"/>
    <property type="molecule type" value="Genomic_DNA"/>
</dbReference>
<organism evidence="1 2">
    <name type="scientific">Cercophora samala</name>
    <dbReference type="NCBI Taxonomy" id="330535"/>
    <lineage>
        <taxon>Eukaryota</taxon>
        <taxon>Fungi</taxon>
        <taxon>Dikarya</taxon>
        <taxon>Ascomycota</taxon>
        <taxon>Pezizomycotina</taxon>
        <taxon>Sordariomycetes</taxon>
        <taxon>Sordariomycetidae</taxon>
        <taxon>Sordariales</taxon>
        <taxon>Lasiosphaeriaceae</taxon>
        <taxon>Cercophora</taxon>
    </lineage>
</organism>
<protein>
    <submittedName>
        <fullName evidence="1">Uncharacterized protein</fullName>
    </submittedName>
</protein>
<dbReference type="Proteomes" id="UP001174997">
    <property type="component" value="Unassembled WGS sequence"/>
</dbReference>
<dbReference type="AlphaFoldDB" id="A0AA39ZI81"/>
<proteinExistence type="predicted"/>
<gene>
    <name evidence="1" type="ORF">QBC41DRAFT_54628</name>
</gene>
<accession>A0AA39ZI81</accession>